<accession>A0A166FQK4</accession>
<keyword evidence="3" id="KW-1185">Reference proteome</keyword>
<proteinExistence type="predicted"/>
<organism evidence="2 3">
    <name type="scientific">Sistotremastrum suecicum HHB10207 ss-3</name>
    <dbReference type="NCBI Taxonomy" id="1314776"/>
    <lineage>
        <taxon>Eukaryota</taxon>
        <taxon>Fungi</taxon>
        <taxon>Dikarya</taxon>
        <taxon>Basidiomycota</taxon>
        <taxon>Agaricomycotina</taxon>
        <taxon>Agaricomycetes</taxon>
        <taxon>Sistotremastrales</taxon>
        <taxon>Sistotremastraceae</taxon>
        <taxon>Sistotremastrum</taxon>
    </lineage>
</organism>
<evidence type="ECO:0000313" key="3">
    <source>
        <dbReference type="Proteomes" id="UP000076798"/>
    </source>
</evidence>
<dbReference type="AlphaFoldDB" id="A0A166FQK4"/>
<feature type="region of interest" description="Disordered" evidence="1">
    <location>
        <begin position="47"/>
        <end position="75"/>
    </location>
</feature>
<dbReference type="Proteomes" id="UP000076798">
    <property type="component" value="Unassembled WGS sequence"/>
</dbReference>
<dbReference type="EMBL" id="KV428027">
    <property type="protein sequence ID" value="KZT40905.1"/>
    <property type="molecule type" value="Genomic_DNA"/>
</dbReference>
<evidence type="ECO:0000256" key="1">
    <source>
        <dbReference type="SAM" id="MobiDB-lite"/>
    </source>
</evidence>
<protein>
    <submittedName>
        <fullName evidence="2">Uncharacterized protein</fullName>
    </submittedName>
</protein>
<gene>
    <name evidence="2" type="ORF">SISSUDRAFT_1031633</name>
</gene>
<feature type="region of interest" description="Disordered" evidence="1">
    <location>
        <begin position="1"/>
        <end position="34"/>
    </location>
</feature>
<name>A0A166FQK4_9AGAM</name>
<evidence type="ECO:0000313" key="2">
    <source>
        <dbReference type="EMBL" id="KZT40905.1"/>
    </source>
</evidence>
<sequence length="182" mass="19976">MSRRGMLGPIAEQGSPSESRRPSIECPSASKGLTSLPSCYLTIMGSSSERPMWGGVESEPGEHQNTAQEDTDPDLKQETALEWHMLPSEFLQPEAQPAAQVRERDYRELAVDIVVEGDVLTPRLVSGNSSDKAVEEFDNDNPSVNVGQRPIFIVSESAENDQYGFKPIMLLLLLQTQQLSSG</sequence>
<reference evidence="2 3" key="1">
    <citation type="journal article" date="2016" name="Mol. Biol. Evol.">
        <title>Comparative Genomics of Early-Diverging Mushroom-Forming Fungi Provides Insights into the Origins of Lignocellulose Decay Capabilities.</title>
        <authorList>
            <person name="Nagy L.G."/>
            <person name="Riley R."/>
            <person name="Tritt A."/>
            <person name="Adam C."/>
            <person name="Daum C."/>
            <person name="Floudas D."/>
            <person name="Sun H."/>
            <person name="Yadav J.S."/>
            <person name="Pangilinan J."/>
            <person name="Larsson K.H."/>
            <person name="Matsuura K."/>
            <person name="Barry K."/>
            <person name="Labutti K."/>
            <person name="Kuo R."/>
            <person name="Ohm R.A."/>
            <person name="Bhattacharya S.S."/>
            <person name="Shirouzu T."/>
            <person name="Yoshinaga Y."/>
            <person name="Martin F.M."/>
            <person name="Grigoriev I.V."/>
            <person name="Hibbett D.S."/>
        </authorList>
    </citation>
    <scope>NUCLEOTIDE SEQUENCE [LARGE SCALE GENOMIC DNA]</scope>
    <source>
        <strain evidence="2 3">HHB10207 ss-3</strain>
    </source>
</reference>